<name>A0A140DW87_9FIRM</name>
<dbReference type="EMBL" id="CP011391">
    <property type="protein sequence ID" value="AMK54914.1"/>
    <property type="molecule type" value="Genomic_DNA"/>
</dbReference>
<dbReference type="SUPFAM" id="SSF53254">
    <property type="entry name" value="Phosphoglycerate mutase-like"/>
    <property type="match status" value="1"/>
</dbReference>
<evidence type="ECO:0000313" key="2">
    <source>
        <dbReference type="Proteomes" id="UP000069771"/>
    </source>
</evidence>
<gene>
    <name evidence="1" type="ORF">AALO17_17800</name>
</gene>
<dbReference type="Gene3D" id="3.40.50.1240">
    <property type="entry name" value="Phosphoglycerate mutase-like"/>
    <property type="match status" value="1"/>
</dbReference>
<protein>
    <recommendedName>
        <fullName evidence="3">Phosphoglycerate mutase</fullName>
    </recommendedName>
</protein>
<dbReference type="KEGG" id="fro:AALO17_17800"/>
<dbReference type="AlphaFoldDB" id="A0A140DW87"/>
<dbReference type="Proteomes" id="UP000069771">
    <property type="component" value="Chromosome"/>
</dbReference>
<dbReference type="STRING" id="1702221.AALO17_17800"/>
<dbReference type="InterPro" id="IPR029033">
    <property type="entry name" value="His_PPase_superfam"/>
</dbReference>
<sequence length="134" mass="15540">MTFLSYERKKGLKEWNFGKLDGEPEYLNPPLDQYDAFFRGNGGEGRQELIDRMNETLTEIMNRKDVQNVLVVSHGAAIRNFQRFWCPDDRKLIPGRLYTCTVLVFEYNTGDQRFTLQEVYNPNYQGMTSSPAAG</sequence>
<dbReference type="InterPro" id="IPR013078">
    <property type="entry name" value="His_Pase_superF_clade-1"/>
</dbReference>
<accession>A0A140DW87</accession>
<evidence type="ECO:0000313" key="1">
    <source>
        <dbReference type="EMBL" id="AMK54914.1"/>
    </source>
</evidence>
<proteinExistence type="predicted"/>
<reference evidence="1 2" key="1">
    <citation type="journal article" date="2016" name="Gut Pathog.">
        <title>Whole genome sequencing of "Faecalibaculum rodentium" ALO17, isolated from C57BL/6J laboratory mouse feces.</title>
        <authorList>
            <person name="Lim S."/>
            <person name="Chang D.H."/>
            <person name="Ahn S."/>
            <person name="Kim B.C."/>
        </authorList>
    </citation>
    <scope>NUCLEOTIDE SEQUENCE [LARGE SCALE GENOMIC DNA]</scope>
    <source>
        <strain evidence="1 2">Alo17</strain>
    </source>
</reference>
<organism evidence="1 2">
    <name type="scientific">Faecalibaculum rodentium</name>
    <dbReference type="NCBI Taxonomy" id="1702221"/>
    <lineage>
        <taxon>Bacteria</taxon>
        <taxon>Bacillati</taxon>
        <taxon>Bacillota</taxon>
        <taxon>Erysipelotrichia</taxon>
        <taxon>Erysipelotrichales</taxon>
        <taxon>Erysipelotrichaceae</taxon>
        <taxon>Faecalibaculum</taxon>
    </lineage>
</organism>
<dbReference type="CDD" id="cd07067">
    <property type="entry name" value="HP_PGM_like"/>
    <property type="match status" value="1"/>
</dbReference>
<dbReference type="Pfam" id="PF00300">
    <property type="entry name" value="His_Phos_1"/>
    <property type="match status" value="1"/>
</dbReference>
<evidence type="ECO:0008006" key="3">
    <source>
        <dbReference type="Google" id="ProtNLM"/>
    </source>
</evidence>
<keyword evidence="2" id="KW-1185">Reference proteome</keyword>